<dbReference type="Pfam" id="PF02148">
    <property type="entry name" value="zf-UBP"/>
    <property type="match status" value="1"/>
</dbReference>
<sequence length="118" mass="13091">MTSTSPGAIDPTVPPSGTGCAECLAVDDGWWFHLRRCAQCGHIGCCDTSPGQHATRHFEETGHSVMRSFEPGENWFWDFRREAALLGPELTPPTSRPDDQEPPAPSERVPDDWEDKLN</sequence>
<feature type="region of interest" description="Disordered" evidence="1">
    <location>
        <begin position="86"/>
        <end position="118"/>
    </location>
</feature>
<evidence type="ECO:0000259" key="2">
    <source>
        <dbReference type="PROSITE" id="PS50271"/>
    </source>
</evidence>
<dbReference type="RefSeq" id="WP_344305030.1">
    <property type="nucleotide sequence ID" value="NZ_BAAAQQ010000013.1"/>
</dbReference>
<protein>
    <submittedName>
        <fullName evidence="3">UBP-type zinc finger domain-containing protein</fullName>
    </submittedName>
</protein>
<dbReference type="Proteomes" id="UP001500575">
    <property type="component" value="Unassembled WGS sequence"/>
</dbReference>
<dbReference type="SUPFAM" id="SSF57850">
    <property type="entry name" value="RING/U-box"/>
    <property type="match status" value="1"/>
</dbReference>
<feature type="compositionally biased region" description="Basic and acidic residues" evidence="1">
    <location>
        <begin position="108"/>
        <end position="118"/>
    </location>
</feature>
<proteinExistence type="predicted"/>
<accession>A0ABN2YTB7</accession>
<name>A0ABN2YTB7_9ACTN</name>
<comment type="caution">
    <text evidence="3">The sequence shown here is derived from an EMBL/GenBank/DDBJ whole genome shotgun (WGS) entry which is preliminary data.</text>
</comment>
<dbReference type="InterPro" id="IPR001607">
    <property type="entry name" value="Znf_UBP"/>
</dbReference>
<reference evidence="3 4" key="1">
    <citation type="journal article" date="2019" name="Int. J. Syst. Evol. Microbiol.">
        <title>The Global Catalogue of Microorganisms (GCM) 10K type strain sequencing project: providing services to taxonomists for standard genome sequencing and annotation.</title>
        <authorList>
            <consortium name="The Broad Institute Genomics Platform"/>
            <consortium name="The Broad Institute Genome Sequencing Center for Infectious Disease"/>
            <person name="Wu L."/>
            <person name="Ma J."/>
        </authorList>
    </citation>
    <scope>NUCLEOTIDE SEQUENCE [LARGE SCALE GENOMIC DNA]</scope>
    <source>
        <strain evidence="3 4">JCM 16021</strain>
    </source>
</reference>
<dbReference type="Gene3D" id="3.30.40.10">
    <property type="entry name" value="Zinc/RING finger domain, C3HC4 (zinc finger)"/>
    <property type="match status" value="1"/>
</dbReference>
<dbReference type="InterPro" id="IPR013083">
    <property type="entry name" value="Znf_RING/FYVE/PHD"/>
</dbReference>
<evidence type="ECO:0000313" key="4">
    <source>
        <dbReference type="Proteomes" id="UP001500575"/>
    </source>
</evidence>
<dbReference type="PROSITE" id="PS50271">
    <property type="entry name" value="ZF_UBP"/>
    <property type="match status" value="1"/>
</dbReference>
<organism evidence="3 4">
    <name type="scientific">Nocardioides bigeumensis</name>
    <dbReference type="NCBI Taxonomy" id="433657"/>
    <lineage>
        <taxon>Bacteria</taxon>
        <taxon>Bacillati</taxon>
        <taxon>Actinomycetota</taxon>
        <taxon>Actinomycetes</taxon>
        <taxon>Propionibacteriales</taxon>
        <taxon>Nocardioidaceae</taxon>
        <taxon>Nocardioides</taxon>
    </lineage>
</organism>
<evidence type="ECO:0000256" key="1">
    <source>
        <dbReference type="SAM" id="MobiDB-lite"/>
    </source>
</evidence>
<feature type="domain" description="UBP-type" evidence="2">
    <location>
        <begin position="1"/>
        <end position="102"/>
    </location>
</feature>
<dbReference type="EMBL" id="BAAAQQ010000013">
    <property type="protein sequence ID" value="GAA2131061.1"/>
    <property type="molecule type" value="Genomic_DNA"/>
</dbReference>
<keyword evidence="4" id="KW-1185">Reference proteome</keyword>
<evidence type="ECO:0000313" key="3">
    <source>
        <dbReference type="EMBL" id="GAA2131061.1"/>
    </source>
</evidence>
<gene>
    <name evidence="3" type="ORF">GCM10009843_34210</name>
</gene>